<comment type="catalytic activity">
    <reaction evidence="1">
        <text>ATP + H2O = ADP + phosphate + H(+)</text>
        <dbReference type="Rhea" id="RHEA:13065"/>
        <dbReference type="ChEBI" id="CHEBI:15377"/>
        <dbReference type="ChEBI" id="CHEBI:15378"/>
        <dbReference type="ChEBI" id="CHEBI:30616"/>
        <dbReference type="ChEBI" id="CHEBI:43474"/>
        <dbReference type="ChEBI" id="CHEBI:456216"/>
        <dbReference type="EC" id="5.6.2.3"/>
    </reaction>
</comment>
<organism evidence="3 4">
    <name type="scientific">Escallonia rubra</name>
    <dbReference type="NCBI Taxonomy" id="112253"/>
    <lineage>
        <taxon>Eukaryota</taxon>
        <taxon>Viridiplantae</taxon>
        <taxon>Streptophyta</taxon>
        <taxon>Embryophyta</taxon>
        <taxon>Tracheophyta</taxon>
        <taxon>Spermatophyta</taxon>
        <taxon>Magnoliopsida</taxon>
        <taxon>eudicotyledons</taxon>
        <taxon>Gunneridae</taxon>
        <taxon>Pentapetalae</taxon>
        <taxon>asterids</taxon>
        <taxon>campanulids</taxon>
        <taxon>Escalloniales</taxon>
        <taxon>Escalloniaceae</taxon>
        <taxon>Escallonia</taxon>
    </lineage>
</organism>
<comment type="similarity">
    <text evidence="1">Belongs to the helicase family.</text>
</comment>
<gene>
    <name evidence="3" type="ORF">RJ640_001131</name>
</gene>
<dbReference type="GO" id="GO:0000723">
    <property type="term" value="P:telomere maintenance"/>
    <property type="evidence" value="ECO:0007669"/>
    <property type="project" value="InterPro"/>
</dbReference>
<comment type="cofactor">
    <cofactor evidence="1">
        <name>Mg(2+)</name>
        <dbReference type="ChEBI" id="CHEBI:18420"/>
    </cofactor>
</comment>
<keyword evidence="4" id="KW-1185">Reference proteome</keyword>
<dbReference type="Pfam" id="PF05970">
    <property type="entry name" value="PIF1"/>
    <property type="match status" value="1"/>
</dbReference>
<dbReference type="EC" id="5.6.2.3" evidence="1"/>
<keyword evidence="1" id="KW-0067">ATP-binding</keyword>
<dbReference type="InterPro" id="IPR027417">
    <property type="entry name" value="P-loop_NTPase"/>
</dbReference>
<keyword evidence="1" id="KW-0347">Helicase</keyword>
<dbReference type="Gene3D" id="3.40.50.300">
    <property type="entry name" value="P-loop containing nucleotide triphosphate hydrolases"/>
    <property type="match status" value="1"/>
</dbReference>
<evidence type="ECO:0000259" key="2">
    <source>
        <dbReference type="Pfam" id="PF05970"/>
    </source>
</evidence>
<accession>A0AA88QUS5</accession>
<protein>
    <recommendedName>
        <fullName evidence="1">ATP-dependent DNA helicase</fullName>
        <ecNumber evidence="1">5.6.2.3</ecNumber>
    </recommendedName>
</protein>
<dbReference type="EMBL" id="JAVXUO010002213">
    <property type="protein sequence ID" value="KAK2975282.1"/>
    <property type="molecule type" value="Genomic_DNA"/>
</dbReference>
<dbReference type="PANTHER" id="PTHR10492">
    <property type="match status" value="1"/>
</dbReference>
<keyword evidence="1" id="KW-0227">DNA damage</keyword>
<dbReference type="GO" id="GO:0006310">
    <property type="term" value="P:DNA recombination"/>
    <property type="evidence" value="ECO:0007669"/>
    <property type="project" value="UniProtKB-KW"/>
</dbReference>
<proteinExistence type="inferred from homology"/>
<dbReference type="GO" id="GO:0016787">
    <property type="term" value="F:hydrolase activity"/>
    <property type="evidence" value="ECO:0007669"/>
    <property type="project" value="UniProtKB-KW"/>
</dbReference>
<evidence type="ECO:0000256" key="1">
    <source>
        <dbReference type="RuleBase" id="RU363044"/>
    </source>
</evidence>
<dbReference type="PANTHER" id="PTHR10492:SF94">
    <property type="entry name" value="ATP-DEPENDENT DNA HELICASE"/>
    <property type="match status" value="1"/>
</dbReference>
<dbReference type="SUPFAM" id="SSF52540">
    <property type="entry name" value="P-loop containing nucleoside triphosphate hydrolases"/>
    <property type="match status" value="1"/>
</dbReference>
<dbReference type="Proteomes" id="UP001187471">
    <property type="component" value="Unassembled WGS sequence"/>
</dbReference>
<feature type="non-terminal residue" evidence="3">
    <location>
        <position position="350"/>
    </location>
</feature>
<reference evidence="3" key="1">
    <citation type="submission" date="2022-12" db="EMBL/GenBank/DDBJ databases">
        <title>Draft genome assemblies for two species of Escallonia (Escalloniales).</title>
        <authorList>
            <person name="Chanderbali A."/>
            <person name="Dervinis C."/>
            <person name="Anghel I."/>
            <person name="Soltis D."/>
            <person name="Soltis P."/>
            <person name="Zapata F."/>
        </authorList>
    </citation>
    <scope>NUCLEOTIDE SEQUENCE</scope>
    <source>
        <strain evidence="3">UCBG92.1500</strain>
        <tissue evidence="3">Leaf</tissue>
    </source>
</reference>
<dbReference type="InterPro" id="IPR010285">
    <property type="entry name" value="DNA_helicase_pif1-like_DEAD"/>
</dbReference>
<comment type="caution">
    <text evidence="3">The sequence shown here is derived from an EMBL/GenBank/DDBJ whole genome shotgun (WGS) entry which is preliminary data.</text>
</comment>
<feature type="domain" description="DNA helicase Pif1-like DEAD-box helicase" evidence="2">
    <location>
        <begin position="254"/>
        <end position="331"/>
    </location>
</feature>
<dbReference type="GO" id="GO:0005524">
    <property type="term" value="F:ATP binding"/>
    <property type="evidence" value="ECO:0007669"/>
    <property type="project" value="UniProtKB-KW"/>
</dbReference>
<evidence type="ECO:0000313" key="4">
    <source>
        <dbReference type="Proteomes" id="UP001187471"/>
    </source>
</evidence>
<keyword evidence="1" id="KW-0233">DNA recombination</keyword>
<keyword evidence="1" id="KW-0547">Nucleotide-binding</keyword>
<evidence type="ECO:0000313" key="3">
    <source>
        <dbReference type="EMBL" id="KAK2975282.1"/>
    </source>
</evidence>
<name>A0AA88QUS5_9ASTE</name>
<keyword evidence="1" id="KW-0234">DNA repair</keyword>
<sequence length="350" mass="39717">MALHLHLPNLQSVVLHETDDLVHLASDNRTSRTMLTEFFRINQLNKDGPKYLYSEFPEHYVWNYGYRTWEPRHQRFSVGRIVCANPIEGERYYLRLLLLHVRGPTSFNGLKTVDGVFYSSFRAAAQAYGLLEGDNAIEECLREASTFQMPPALRRLFATLLVHCEVGNPRLLWEKFCSLLSEDFRRNYGSNEKLVHYKTITDIAQVIESMGKHQADFDLPTVSYEDIQLCKRVKEIEEELNIPVSPEDIIAVSKLNTCQMEAYNIIMQHVHDQKPASFFIDGPGGTGKTYLYKALLATVRSEGFIALATASSGIAASNLPGGRTAHSRTLSPQLQQLLSQPQKLMLVSHN</sequence>
<keyword evidence="1" id="KW-0378">Hydrolase</keyword>
<dbReference type="AlphaFoldDB" id="A0AA88QUS5"/>
<dbReference type="GO" id="GO:0006281">
    <property type="term" value="P:DNA repair"/>
    <property type="evidence" value="ECO:0007669"/>
    <property type="project" value="UniProtKB-KW"/>
</dbReference>
<dbReference type="GO" id="GO:0043139">
    <property type="term" value="F:5'-3' DNA helicase activity"/>
    <property type="evidence" value="ECO:0007669"/>
    <property type="project" value="UniProtKB-EC"/>
</dbReference>